<dbReference type="AlphaFoldDB" id="A0A172T9B8"/>
<sequence>MNLTARPLATLTLLGLGTLAPASAQSIAGTVTGSAAEGIRISGWAVTPSGQAVQEIVSVPINGGKFRLELPAIAPSARAQTTLSAQNVSWPGVIDPVTVSAPVQTAEVKFFTYRDTNRSGQRDDNEPLNEVTLNSGNSSVFVAWVGTDVTVKANRGYEATLKRGWNVFLVDVGRAVKVSPFADTAQVSLNLGR</sequence>
<organism evidence="2 3">
    <name type="scientific">Deinococcus puniceus</name>
    <dbReference type="NCBI Taxonomy" id="1182568"/>
    <lineage>
        <taxon>Bacteria</taxon>
        <taxon>Thermotogati</taxon>
        <taxon>Deinococcota</taxon>
        <taxon>Deinococci</taxon>
        <taxon>Deinococcales</taxon>
        <taxon>Deinococcaceae</taxon>
        <taxon>Deinococcus</taxon>
    </lineage>
</organism>
<dbReference type="OrthoDB" id="74090at2"/>
<dbReference type="Proteomes" id="UP000077363">
    <property type="component" value="Chromosome"/>
</dbReference>
<dbReference type="KEGG" id="dpu:SU48_07350"/>
<proteinExistence type="predicted"/>
<evidence type="ECO:0000256" key="1">
    <source>
        <dbReference type="SAM" id="SignalP"/>
    </source>
</evidence>
<feature type="signal peptide" evidence="1">
    <location>
        <begin position="1"/>
        <end position="24"/>
    </location>
</feature>
<dbReference type="PATRIC" id="fig|1182568.3.peg.1530"/>
<dbReference type="RefSeq" id="WP_064014682.1">
    <property type="nucleotide sequence ID" value="NZ_CP011387.1"/>
</dbReference>
<keyword evidence="1" id="KW-0732">Signal</keyword>
<protein>
    <submittedName>
        <fullName evidence="2">Uncharacterized protein</fullName>
    </submittedName>
</protein>
<name>A0A172T9B8_9DEIO</name>
<keyword evidence="3" id="KW-1185">Reference proteome</keyword>
<evidence type="ECO:0000313" key="3">
    <source>
        <dbReference type="Proteomes" id="UP000077363"/>
    </source>
</evidence>
<gene>
    <name evidence="2" type="ORF">SU48_07350</name>
</gene>
<feature type="chain" id="PRO_5008000524" evidence="1">
    <location>
        <begin position="25"/>
        <end position="193"/>
    </location>
</feature>
<evidence type="ECO:0000313" key="2">
    <source>
        <dbReference type="EMBL" id="ANE43615.1"/>
    </source>
</evidence>
<dbReference type="EMBL" id="CP011387">
    <property type="protein sequence ID" value="ANE43615.1"/>
    <property type="molecule type" value="Genomic_DNA"/>
</dbReference>
<reference evidence="2 3" key="1">
    <citation type="submission" date="2015-01" db="EMBL/GenBank/DDBJ databases">
        <title>Deinococcus puniceus/DY1/ whole genome sequencing.</title>
        <authorList>
            <person name="Kim M.K."/>
            <person name="Srinivasan S."/>
            <person name="Lee J.-J."/>
        </authorList>
    </citation>
    <scope>NUCLEOTIDE SEQUENCE [LARGE SCALE GENOMIC DNA]</scope>
    <source>
        <strain evidence="2 3">DY1</strain>
    </source>
</reference>
<accession>A0A172T9B8</accession>
<dbReference type="STRING" id="1182568.SU48_07350"/>